<protein>
    <submittedName>
        <fullName evidence="1">Uncharacterized protein</fullName>
    </submittedName>
</protein>
<sequence>MQVQGCGAKVDSIHSQPTNDDLPAVSIIANGDVDSTHQVFAIRTALYDLSWLFA</sequence>
<keyword evidence="2" id="KW-1185">Reference proteome</keyword>
<evidence type="ECO:0000313" key="1">
    <source>
        <dbReference type="EMBL" id="KAF7507481.1"/>
    </source>
</evidence>
<gene>
    <name evidence="1" type="ORF">GJ744_010412</name>
</gene>
<reference evidence="1" key="1">
    <citation type="submission" date="2020-02" db="EMBL/GenBank/DDBJ databases">
        <authorList>
            <person name="Palmer J.M."/>
        </authorList>
    </citation>
    <scope>NUCLEOTIDE SEQUENCE</scope>
    <source>
        <strain evidence="1">EPUS1.4</strain>
        <tissue evidence="1">Thallus</tissue>
    </source>
</reference>
<proteinExistence type="predicted"/>
<evidence type="ECO:0000313" key="2">
    <source>
        <dbReference type="Proteomes" id="UP000606974"/>
    </source>
</evidence>
<dbReference type="EMBL" id="JAACFV010000068">
    <property type="protein sequence ID" value="KAF7507481.1"/>
    <property type="molecule type" value="Genomic_DNA"/>
</dbReference>
<organism evidence="1 2">
    <name type="scientific">Endocarpon pusillum</name>
    <dbReference type="NCBI Taxonomy" id="364733"/>
    <lineage>
        <taxon>Eukaryota</taxon>
        <taxon>Fungi</taxon>
        <taxon>Dikarya</taxon>
        <taxon>Ascomycota</taxon>
        <taxon>Pezizomycotina</taxon>
        <taxon>Eurotiomycetes</taxon>
        <taxon>Chaetothyriomycetidae</taxon>
        <taxon>Verrucariales</taxon>
        <taxon>Verrucariaceae</taxon>
        <taxon>Endocarpon</taxon>
    </lineage>
</organism>
<dbReference type="AlphaFoldDB" id="A0A8H7AI10"/>
<name>A0A8H7AI10_9EURO</name>
<accession>A0A8H7AI10</accession>
<dbReference type="Proteomes" id="UP000606974">
    <property type="component" value="Unassembled WGS sequence"/>
</dbReference>
<comment type="caution">
    <text evidence="1">The sequence shown here is derived from an EMBL/GenBank/DDBJ whole genome shotgun (WGS) entry which is preliminary data.</text>
</comment>